<name>A0A8J7DQP5_9CYAN</name>
<keyword evidence="1" id="KW-0067">ATP-binding</keyword>
<evidence type="ECO:0000313" key="1">
    <source>
        <dbReference type="EMBL" id="MBE9076894.1"/>
    </source>
</evidence>
<keyword evidence="1" id="KW-0378">Hydrolase</keyword>
<accession>A0A8J7DQP5</accession>
<gene>
    <name evidence="1" type="ORF">IQ241_06230</name>
</gene>
<keyword evidence="1" id="KW-0347">Helicase</keyword>
<comment type="caution">
    <text evidence="1">The sequence shown here is derived from an EMBL/GenBank/DDBJ whole genome shotgun (WGS) entry which is preliminary data.</text>
</comment>
<keyword evidence="2" id="KW-1185">Reference proteome</keyword>
<dbReference type="AlphaFoldDB" id="A0A8J7DQP5"/>
<sequence>MIEAEVHQRLRAFLRDQGQRPWPHHLTMARLVARALRLGRSALIQTGGASAYDGSYRLSYLTPALLWPEPAIVVLPQPLQSQILRQAIPSLQQAMPLIKPIQVGDRWPGGDFRGLLLTSPQAWLRDRLTQQTAFPNHLPTLIDRADDLESWVQTELTVSLRASDWEHLMLAYPSQSGWIRDLRVRLTHALFQHPINPYNCYLIGEPEQALLIELYQTLLNGYAQEPILPITWQRFWQRFRSPERLAWSRLNRERGSIELHCSPADISATLSPIWTQQPVVLMGAALGLDDKASVYRARLGLSDMTCLKFAPDRHHDMIQLYLPDRLPMPNTSHFQVALLQQIRALLGARAGATELTVVIIGDVPLKAQVGAILAAEYGSRVQVEKAPPTSGILITGWDFWQQQQSQLCPPGLLIIATLPIPSLENPLVAGRVAAHKRRRQDWFKLYLLPEALSQLQRAIAPVRTRQGIVALLDNRVNHRSYGAQVLMALSPAARSSYIDMEWLPAEEAL</sequence>
<dbReference type="Proteomes" id="UP000636505">
    <property type="component" value="Unassembled WGS sequence"/>
</dbReference>
<evidence type="ECO:0000313" key="2">
    <source>
        <dbReference type="Proteomes" id="UP000636505"/>
    </source>
</evidence>
<organism evidence="1 2">
    <name type="scientific">Vasconcelosia minhoensis LEGE 07310</name>
    <dbReference type="NCBI Taxonomy" id="915328"/>
    <lineage>
        <taxon>Bacteria</taxon>
        <taxon>Bacillati</taxon>
        <taxon>Cyanobacteriota</taxon>
        <taxon>Cyanophyceae</taxon>
        <taxon>Nodosilineales</taxon>
        <taxon>Cymatolegaceae</taxon>
        <taxon>Vasconcelosia</taxon>
        <taxon>Vasconcelosia minhoensis</taxon>
    </lineage>
</organism>
<protein>
    <submittedName>
        <fullName evidence="1">ATP-dependent DNA helicase</fullName>
    </submittedName>
</protein>
<dbReference type="GO" id="GO:0004386">
    <property type="term" value="F:helicase activity"/>
    <property type="evidence" value="ECO:0007669"/>
    <property type="project" value="UniProtKB-KW"/>
</dbReference>
<dbReference type="EMBL" id="JADEXG010000010">
    <property type="protein sequence ID" value="MBE9076894.1"/>
    <property type="molecule type" value="Genomic_DNA"/>
</dbReference>
<proteinExistence type="predicted"/>
<keyword evidence="1" id="KW-0547">Nucleotide-binding</keyword>
<reference evidence="1" key="1">
    <citation type="submission" date="2020-10" db="EMBL/GenBank/DDBJ databases">
        <authorList>
            <person name="Castelo-Branco R."/>
            <person name="Eusebio N."/>
            <person name="Adriana R."/>
            <person name="Vieira A."/>
            <person name="Brugerolle De Fraissinette N."/>
            <person name="Rezende De Castro R."/>
            <person name="Schneider M.P."/>
            <person name="Vasconcelos V."/>
            <person name="Leao P.N."/>
        </authorList>
    </citation>
    <scope>NUCLEOTIDE SEQUENCE</scope>
    <source>
        <strain evidence="1">LEGE 07310</strain>
    </source>
</reference>